<accession>A0A073K946</accession>
<dbReference type="STRING" id="574375.AZF08_23815"/>
<dbReference type="OrthoDB" id="9779408at2"/>
<dbReference type="GO" id="GO:0033499">
    <property type="term" value="P:galactose catabolic process via UDP-galactose, Leloir pathway"/>
    <property type="evidence" value="ECO:0007669"/>
    <property type="project" value="TreeGrafter"/>
</dbReference>
<dbReference type="Proteomes" id="UP000027778">
    <property type="component" value="Unassembled WGS sequence"/>
</dbReference>
<dbReference type="PIRSF" id="PIRSF005096">
    <property type="entry name" value="GALM"/>
    <property type="match status" value="1"/>
</dbReference>
<comment type="pathway">
    <text evidence="2 8">Carbohydrate metabolism; hexose metabolism.</text>
</comment>
<comment type="caution">
    <text evidence="12">The sequence shown here is derived from an EMBL/GenBank/DDBJ whole genome shotgun (WGS) entry which is preliminary data.</text>
</comment>
<dbReference type="PANTHER" id="PTHR10091">
    <property type="entry name" value="ALDOSE-1-EPIMERASE"/>
    <property type="match status" value="1"/>
</dbReference>
<evidence type="ECO:0000256" key="7">
    <source>
        <dbReference type="ARBA" id="ARBA00023277"/>
    </source>
</evidence>
<dbReference type="PROSITE" id="PS00545">
    <property type="entry name" value="ALDOSE_1_EPIMERASE"/>
    <property type="match status" value="1"/>
</dbReference>
<dbReference type="UniPathway" id="UPA00242"/>
<evidence type="ECO:0000256" key="5">
    <source>
        <dbReference type="ARBA" id="ARBA00014165"/>
    </source>
</evidence>
<dbReference type="GO" id="GO:0005737">
    <property type="term" value="C:cytoplasm"/>
    <property type="evidence" value="ECO:0007669"/>
    <property type="project" value="TreeGrafter"/>
</dbReference>
<feature type="active site" description="Proton acceptor" evidence="9">
    <location>
        <position position="303"/>
    </location>
</feature>
<dbReference type="InterPro" id="IPR018052">
    <property type="entry name" value="Ald1_epimerase_CS"/>
</dbReference>
<dbReference type="RefSeq" id="WP_033676385.1">
    <property type="nucleotide sequence ID" value="NZ_JOTM01000022.1"/>
</dbReference>
<dbReference type="InterPro" id="IPR011013">
    <property type="entry name" value="Gal_mutarotase_sf_dom"/>
</dbReference>
<evidence type="ECO:0000256" key="9">
    <source>
        <dbReference type="PIRSR" id="PIRSR005096-1"/>
    </source>
</evidence>
<dbReference type="InterPro" id="IPR008183">
    <property type="entry name" value="Aldose_1/G6P_1-epimerase"/>
</dbReference>
<comment type="catalytic activity">
    <reaction evidence="1 8">
        <text>alpha-D-glucose = beta-D-glucose</text>
        <dbReference type="Rhea" id="RHEA:10264"/>
        <dbReference type="ChEBI" id="CHEBI:15903"/>
        <dbReference type="ChEBI" id="CHEBI:17925"/>
        <dbReference type="EC" id="5.1.3.3"/>
    </reaction>
</comment>
<dbReference type="InterPro" id="IPR014718">
    <property type="entry name" value="GH-type_carb-bd"/>
</dbReference>
<organism evidence="12 13">
    <name type="scientific">Bacillus gaemokensis</name>
    <dbReference type="NCBI Taxonomy" id="574375"/>
    <lineage>
        <taxon>Bacteria</taxon>
        <taxon>Bacillati</taxon>
        <taxon>Bacillota</taxon>
        <taxon>Bacilli</taxon>
        <taxon>Bacillales</taxon>
        <taxon>Bacillaceae</taxon>
        <taxon>Bacillus</taxon>
        <taxon>Bacillus cereus group</taxon>
    </lineage>
</organism>
<evidence type="ECO:0000256" key="6">
    <source>
        <dbReference type="ARBA" id="ARBA00023235"/>
    </source>
</evidence>
<feature type="binding site" evidence="10">
    <location>
        <position position="252"/>
    </location>
    <ligand>
        <name>beta-D-galactose</name>
        <dbReference type="ChEBI" id="CHEBI:27667"/>
    </ligand>
</feature>
<feature type="active site" description="Proton donor" evidence="9">
    <location>
        <position position="179"/>
    </location>
</feature>
<dbReference type="SUPFAM" id="SSF74650">
    <property type="entry name" value="Galactose mutarotase-like"/>
    <property type="match status" value="1"/>
</dbReference>
<keyword evidence="13" id="KW-1185">Reference proteome</keyword>
<evidence type="ECO:0000256" key="4">
    <source>
        <dbReference type="ARBA" id="ARBA00013185"/>
    </source>
</evidence>
<dbReference type="GO" id="GO:0030246">
    <property type="term" value="F:carbohydrate binding"/>
    <property type="evidence" value="ECO:0007669"/>
    <property type="project" value="InterPro"/>
</dbReference>
<dbReference type="InterPro" id="IPR047215">
    <property type="entry name" value="Galactose_mutarotase-like"/>
</dbReference>
<dbReference type="InterPro" id="IPR015443">
    <property type="entry name" value="Aldose_1-epimerase"/>
</dbReference>
<dbReference type="eggNOG" id="COG2017">
    <property type="taxonomic scope" value="Bacteria"/>
</dbReference>
<dbReference type="EMBL" id="JOTM01000022">
    <property type="protein sequence ID" value="KEK22947.1"/>
    <property type="molecule type" value="Genomic_DNA"/>
</dbReference>
<name>A0A073K946_9BACI</name>
<evidence type="ECO:0000256" key="10">
    <source>
        <dbReference type="PIRSR" id="PIRSR005096-2"/>
    </source>
</evidence>
<proteinExistence type="inferred from homology"/>
<evidence type="ECO:0000313" key="12">
    <source>
        <dbReference type="EMBL" id="KEK22947.1"/>
    </source>
</evidence>
<evidence type="ECO:0000256" key="8">
    <source>
        <dbReference type="PIRNR" id="PIRNR005096"/>
    </source>
</evidence>
<gene>
    <name evidence="12" type="ORF">BAGA_14810</name>
</gene>
<feature type="binding site" evidence="11">
    <location>
        <begin position="179"/>
        <end position="181"/>
    </location>
    <ligand>
        <name>beta-D-galactose</name>
        <dbReference type="ChEBI" id="CHEBI:27667"/>
    </ligand>
</feature>
<keyword evidence="7 8" id="KW-0119">Carbohydrate metabolism</keyword>
<reference evidence="12 13" key="1">
    <citation type="submission" date="2014-06" db="EMBL/GenBank/DDBJ databases">
        <title>Draft genome sequence of Bacillus gaemokensis JCM 15801 (MCCC 1A00707).</title>
        <authorList>
            <person name="Lai Q."/>
            <person name="Liu Y."/>
            <person name="Shao Z."/>
        </authorList>
    </citation>
    <scope>NUCLEOTIDE SEQUENCE [LARGE SCALE GENOMIC DNA]</scope>
    <source>
        <strain evidence="12 13">JCM 15801</strain>
    </source>
</reference>
<dbReference type="CDD" id="cd09019">
    <property type="entry name" value="galactose_mutarotase_like"/>
    <property type="match status" value="1"/>
</dbReference>
<dbReference type="Pfam" id="PF01263">
    <property type="entry name" value="Aldose_epim"/>
    <property type="match status" value="1"/>
</dbReference>
<dbReference type="NCBIfam" id="NF008277">
    <property type="entry name" value="PRK11055.1"/>
    <property type="match status" value="1"/>
</dbReference>
<dbReference type="EC" id="5.1.3.3" evidence="4 8"/>
<evidence type="ECO:0000256" key="11">
    <source>
        <dbReference type="PIRSR" id="PIRSR005096-3"/>
    </source>
</evidence>
<comment type="similarity">
    <text evidence="3 8">Belongs to the aldose epimerase family.</text>
</comment>
<dbReference type="GO" id="GO:0004034">
    <property type="term" value="F:aldose 1-epimerase activity"/>
    <property type="evidence" value="ECO:0007669"/>
    <property type="project" value="UniProtKB-EC"/>
</dbReference>
<dbReference type="PANTHER" id="PTHR10091:SF0">
    <property type="entry name" value="GALACTOSE MUTAROTASE"/>
    <property type="match status" value="1"/>
</dbReference>
<evidence type="ECO:0000256" key="1">
    <source>
        <dbReference type="ARBA" id="ARBA00001614"/>
    </source>
</evidence>
<sequence length="338" mass="38147">MNVFQKKFGEIDGNHVYAYTFTNHDGLEITCINYGCIITKVIMPDRYGNFENIVLGYEDMASYSVDSSYLGAVVGRVAGRIKDAKVELEGTTYDLDKNENGHHLHGGVKSFSHIIWDATMIKNKKELGVRFSYMSPAGEGGYPGNVHVTVTYTLNDKNEFCIQYDAETDQTTLLNVTNHTYFNLSGNAKRNILNHMIKMNSDRFIELNEQFLPTGNLVDVRGTAFDLREGRLIKDGIQSNNSQIKRVGQGYDHSFVLNRPNNGEILLWEEESGRNVVIKTSEASVVFYTGNQLFNKYTGLCLETQKSPNLSDSLEFPSYILKKGQHFSSITKYTFGLK</sequence>
<evidence type="ECO:0000256" key="3">
    <source>
        <dbReference type="ARBA" id="ARBA00006206"/>
    </source>
</evidence>
<evidence type="ECO:0000313" key="13">
    <source>
        <dbReference type="Proteomes" id="UP000027778"/>
    </source>
</evidence>
<dbReference type="Gene3D" id="2.70.98.10">
    <property type="match status" value="1"/>
</dbReference>
<keyword evidence="6 8" id="KW-0413">Isomerase</keyword>
<evidence type="ECO:0000256" key="2">
    <source>
        <dbReference type="ARBA" id="ARBA00005028"/>
    </source>
</evidence>
<protein>
    <recommendedName>
        <fullName evidence="5 8">Aldose 1-epimerase</fullName>
        <ecNumber evidence="4 8">5.1.3.3</ecNumber>
    </recommendedName>
</protein>
<dbReference type="GO" id="GO:0006006">
    <property type="term" value="P:glucose metabolic process"/>
    <property type="evidence" value="ECO:0007669"/>
    <property type="project" value="TreeGrafter"/>
</dbReference>
<dbReference type="AlphaFoldDB" id="A0A073K946"/>